<keyword evidence="1" id="KW-0812">Transmembrane</keyword>
<dbReference type="Proteomes" id="UP001054945">
    <property type="component" value="Unassembled WGS sequence"/>
</dbReference>
<name>A0AAV4SJW2_CAEEX</name>
<proteinExistence type="predicted"/>
<evidence type="ECO:0000256" key="1">
    <source>
        <dbReference type="SAM" id="Phobius"/>
    </source>
</evidence>
<accession>A0AAV4SJW2</accession>
<reference evidence="2 3" key="1">
    <citation type="submission" date="2021-06" db="EMBL/GenBank/DDBJ databases">
        <title>Caerostris extrusa draft genome.</title>
        <authorList>
            <person name="Kono N."/>
            <person name="Arakawa K."/>
        </authorList>
    </citation>
    <scope>NUCLEOTIDE SEQUENCE [LARGE SCALE GENOMIC DNA]</scope>
</reference>
<keyword evidence="1" id="KW-0472">Membrane</keyword>
<gene>
    <name evidence="2" type="ORF">CEXT_327521</name>
</gene>
<evidence type="ECO:0000313" key="2">
    <source>
        <dbReference type="EMBL" id="GIY34708.1"/>
    </source>
</evidence>
<dbReference type="Pfam" id="PF00379">
    <property type="entry name" value="Chitin_bind_4"/>
    <property type="match status" value="1"/>
</dbReference>
<comment type="caution">
    <text evidence="2">The sequence shown here is derived from an EMBL/GenBank/DDBJ whole genome shotgun (WGS) entry which is preliminary data.</text>
</comment>
<protein>
    <submittedName>
        <fullName evidence="2">Uncharacterized protein</fullName>
    </submittedName>
</protein>
<organism evidence="2 3">
    <name type="scientific">Caerostris extrusa</name>
    <name type="common">Bark spider</name>
    <name type="synonym">Caerostris bankana</name>
    <dbReference type="NCBI Taxonomy" id="172846"/>
    <lineage>
        <taxon>Eukaryota</taxon>
        <taxon>Metazoa</taxon>
        <taxon>Ecdysozoa</taxon>
        <taxon>Arthropoda</taxon>
        <taxon>Chelicerata</taxon>
        <taxon>Arachnida</taxon>
        <taxon>Araneae</taxon>
        <taxon>Araneomorphae</taxon>
        <taxon>Entelegynae</taxon>
        <taxon>Araneoidea</taxon>
        <taxon>Araneidae</taxon>
        <taxon>Caerostris</taxon>
    </lineage>
</organism>
<feature type="transmembrane region" description="Helical" evidence="1">
    <location>
        <begin position="12"/>
        <end position="35"/>
    </location>
</feature>
<dbReference type="InterPro" id="IPR000618">
    <property type="entry name" value="Insect_cuticle"/>
</dbReference>
<evidence type="ECO:0000313" key="3">
    <source>
        <dbReference type="Proteomes" id="UP001054945"/>
    </source>
</evidence>
<sequence>MQFYAIYTKSVNLALLVFRSQSSFVFVVFCAVAYASHHGHHEHHHHHPQPYKFGYDIKDHHGSQHRHEHGDGHGNVHGSYGFADHRGVTEKSITWLTTMDSELK</sequence>
<dbReference type="AlphaFoldDB" id="A0AAV4SJW2"/>
<keyword evidence="1" id="KW-1133">Transmembrane helix</keyword>
<keyword evidence="3" id="KW-1185">Reference proteome</keyword>
<dbReference type="EMBL" id="BPLR01009798">
    <property type="protein sequence ID" value="GIY34708.1"/>
    <property type="molecule type" value="Genomic_DNA"/>
</dbReference>